<evidence type="ECO:0008006" key="2">
    <source>
        <dbReference type="Google" id="ProtNLM"/>
    </source>
</evidence>
<accession>A0A6S6TLS8</accession>
<dbReference type="AlphaFoldDB" id="A0A6S6TLS8"/>
<evidence type="ECO:0000313" key="1">
    <source>
        <dbReference type="EMBL" id="CAA6815945.1"/>
    </source>
</evidence>
<dbReference type="EMBL" id="CACVAT010000256">
    <property type="protein sequence ID" value="CAA6815945.1"/>
    <property type="molecule type" value="Genomic_DNA"/>
</dbReference>
<gene>
    <name evidence="1" type="ORF">HELGO_WM36626</name>
</gene>
<name>A0A6S6TLS8_9GAMM</name>
<protein>
    <recommendedName>
        <fullName evidence="2">AAA family ATPase</fullName>
    </recommendedName>
</protein>
<organism evidence="1">
    <name type="scientific">uncultured Thiotrichaceae bacterium</name>
    <dbReference type="NCBI Taxonomy" id="298394"/>
    <lineage>
        <taxon>Bacteria</taxon>
        <taxon>Pseudomonadati</taxon>
        <taxon>Pseudomonadota</taxon>
        <taxon>Gammaproteobacteria</taxon>
        <taxon>Thiotrichales</taxon>
        <taxon>Thiotrichaceae</taxon>
        <taxon>environmental samples</taxon>
    </lineage>
</organism>
<proteinExistence type="predicted"/>
<reference evidence="1" key="1">
    <citation type="submission" date="2020-01" db="EMBL/GenBank/DDBJ databases">
        <authorList>
            <person name="Meier V. D."/>
            <person name="Meier V D."/>
        </authorList>
    </citation>
    <scope>NUCLEOTIDE SEQUENCE</scope>
    <source>
        <strain evidence="1">HLG_WM_MAG_09</strain>
    </source>
</reference>
<sequence>MNEYTMTDANLSLEQAAKLADTIGQEINKAIIGQQNVVRETLIALLAGGHVVI</sequence>